<keyword evidence="6 11" id="KW-0406">Ion transport</keyword>
<evidence type="ECO:0000259" key="13">
    <source>
        <dbReference type="Pfam" id="PF00999"/>
    </source>
</evidence>
<evidence type="ECO:0000256" key="1">
    <source>
        <dbReference type="ARBA" id="ARBA00004141"/>
    </source>
</evidence>
<keyword evidence="7 12" id="KW-0472">Membrane</keyword>
<feature type="transmembrane region" description="Helical" evidence="12">
    <location>
        <begin position="445"/>
        <end position="465"/>
    </location>
</feature>
<dbReference type="AlphaFoldDB" id="A0AAE0ES46"/>
<dbReference type="GO" id="GO:0015385">
    <property type="term" value="F:sodium:proton antiporter activity"/>
    <property type="evidence" value="ECO:0007669"/>
    <property type="project" value="InterPro"/>
</dbReference>
<comment type="subcellular location">
    <subcellularLocation>
        <location evidence="1">Membrane</location>
        <topology evidence="1">Multi-pass membrane protein</topology>
    </subcellularLocation>
</comment>
<evidence type="ECO:0000256" key="9">
    <source>
        <dbReference type="ARBA" id="ARBA00047524"/>
    </source>
</evidence>
<comment type="similarity">
    <text evidence="11">Belongs to the monovalent cation:proton antiporter 1 (CPA1) transporter (TC 2.A.36) family.</text>
</comment>
<dbReference type="InterPro" id="IPR004709">
    <property type="entry name" value="NaH_exchanger"/>
</dbReference>
<organism evidence="14 15">
    <name type="scientific">Cymbomonas tetramitiformis</name>
    <dbReference type="NCBI Taxonomy" id="36881"/>
    <lineage>
        <taxon>Eukaryota</taxon>
        <taxon>Viridiplantae</taxon>
        <taxon>Chlorophyta</taxon>
        <taxon>Pyramimonadophyceae</taxon>
        <taxon>Pyramimonadales</taxon>
        <taxon>Pyramimonadaceae</taxon>
        <taxon>Cymbomonas</taxon>
    </lineage>
</organism>
<keyword evidence="4 12" id="KW-1133">Transmembrane helix</keyword>
<dbReference type="InterPro" id="IPR006153">
    <property type="entry name" value="Cation/H_exchanger_TM"/>
</dbReference>
<evidence type="ECO:0000256" key="12">
    <source>
        <dbReference type="SAM" id="Phobius"/>
    </source>
</evidence>
<feature type="transmembrane region" description="Helical" evidence="12">
    <location>
        <begin position="72"/>
        <end position="91"/>
    </location>
</feature>
<name>A0AAE0ES46_9CHLO</name>
<gene>
    <name evidence="14" type="ORF">CYMTET_53054</name>
</gene>
<dbReference type="GO" id="GO:0005886">
    <property type="term" value="C:plasma membrane"/>
    <property type="evidence" value="ECO:0007669"/>
    <property type="project" value="TreeGrafter"/>
</dbReference>
<evidence type="ECO:0000256" key="10">
    <source>
        <dbReference type="ARBA" id="ARBA00047912"/>
    </source>
</evidence>
<dbReference type="PANTHER" id="PTHR10110">
    <property type="entry name" value="SODIUM/HYDROGEN EXCHANGER"/>
    <property type="match status" value="1"/>
</dbReference>
<evidence type="ECO:0000313" key="15">
    <source>
        <dbReference type="Proteomes" id="UP001190700"/>
    </source>
</evidence>
<feature type="domain" description="Cation/H+ exchanger transmembrane" evidence="13">
    <location>
        <begin position="82"/>
        <end position="499"/>
    </location>
</feature>
<feature type="transmembrane region" description="Helical" evidence="12">
    <location>
        <begin position="244"/>
        <end position="267"/>
    </location>
</feature>
<keyword evidence="15" id="KW-1185">Reference proteome</keyword>
<keyword evidence="3 11" id="KW-0812">Transmembrane</keyword>
<dbReference type="Pfam" id="PF00999">
    <property type="entry name" value="Na_H_Exchanger"/>
    <property type="match status" value="1"/>
</dbReference>
<feature type="transmembrane region" description="Helical" evidence="12">
    <location>
        <begin position="103"/>
        <end position="120"/>
    </location>
</feature>
<keyword evidence="11" id="KW-0050">Antiport</keyword>
<evidence type="ECO:0000256" key="3">
    <source>
        <dbReference type="ARBA" id="ARBA00022692"/>
    </source>
</evidence>
<dbReference type="GO" id="GO:0015386">
    <property type="term" value="F:potassium:proton antiporter activity"/>
    <property type="evidence" value="ECO:0007669"/>
    <property type="project" value="TreeGrafter"/>
</dbReference>
<reference evidence="14 15" key="1">
    <citation type="journal article" date="2015" name="Genome Biol. Evol.">
        <title>Comparative Genomics of a Bacterivorous Green Alga Reveals Evolutionary Causalities and Consequences of Phago-Mixotrophic Mode of Nutrition.</title>
        <authorList>
            <person name="Burns J.A."/>
            <person name="Paasch A."/>
            <person name="Narechania A."/>
            <person name="Kim E."/>
        </authorList>
    </citation>
    <scope>NUCLEOTIDE SEQUENCE [LARGE SCALE GENOMIC DNA]</scope>
    <source>
        <strain evidence="14 15">PLY_AMNH</strain>
    </source>
</reference>
<comment type="catalytic activity">
    <reaction evidence="10">
        <text>K(+)(in) + H(+)(out) = K(+)(out) + H(+)(in)</text>
        <dbReference type="Rhea" id="RHEA:29467"/>
        <dbReference type="ChEBI" id="CHEBI:15378"/>
        <dbReference type="ChEBI" id="CHEBI:29103"/>
    </reaction>
</comment>
<evidence type="ECO:0000256" key="5">
    <source>
        <dbReference type="ARBA" id="ARBA00023053"/>
    </source>
</evidence>
<evidence type="ECO:0000313" key="14">
    <source>
        <dbReference type="EMBL" id="KAK3236830.1"/>
    </source>
</evidence>
<feature type="transmembrane region" description="Helical" evidence="12">
    <location>
        <begin position="403"/>
        <end position="424"/>
    </location>
</feature>
<dbReference type="Gene3D" id="6.10.140.1330">
    <property type="match status" value="1"/>
</dbReference>
<keyword evidence="2 11" id="KW-0813">Transport</keyword>
<dbReference type="Proteomes" id="UP001190700">
    <property type="component" value="Unassembled WGS sequence"/>
</dbReference>
<dbReference type="PANTHER" id="PTHR10110:SF187">
    <property type="entry name" value="SODIUM_HYDROGEN EXCHANGER"/>
    <property type="match status" value="1"/>
</dbReference>
<feature type="transmembrane region" description="Helical" evidence="12">
    <location>
        <begin position="377"/>
        <end position="397"/>
    </location>
</feature>
<dbReference type="GO" id="GO:0005768">
    <property type="term" value="C:endosome"/>
    <property type="evidence" value="ECO:0007669"/>
    <property type="project" value="TreeGrafter"/>
</dbReference>
<feature type="transmembrane region" description="Helical" evidence="12">
    <location>
        <begin position="279"/>
        <end position="308"/>
    </location>
</feature>
<feature type="transmembrane region" description="Helical" evidence="12">
    <location>
        <begin position="181"/>
        <end position="200"/>
    </location>
</feature>
<evidence type="ECO:0000256" key="4">
    <source>
        <dbReference type="ARBA" id="ARBA00022989"/>
    </source>
</evidence>
<feature type="transmembrane region" description="Helical" evidence="12">
    <location>
        <begin position="477"/>
        <end position="499"/>
    </location>
</feature>
<feature type="transmembrane region" description="Helical" evidence="12">
    <location>
        <begin position="331"/>
        <end position="356"/>
    </location>
</feature>
<sequence>MSASNPCSEANITQLLQTFGEELFAPEDDDEDYGPNVTLSVASPPSLELLARKAQQEVVRGDSVEEVVDTSLPILVFLSLMFLTYIIGYHLKRNGIMVLHETGAALLLGCVFGAAMQYSANNSFLYMVGGMGEFITVEKALVFDDNFFFLVLLPPIIFDAGFNIVATVLKHRFWHNFDAICLYAFLGTTISMLTVGFVVYESGQLGYSLDLPLLDSMCFGALISATDPVTTLAIFQDLNADLDLYSLVFGESVMNDAISIVLYASVLSFKTIPLTSSSMLMVFGTFWMCLLGSVLIGVGVALAISLLLKHTSLNSPGYEHHEAALVMLSPYLAYLLATCFELSGMVSILFCGVAMARYTVVNLSSDANELVSNFYKLAASVSEMFIFIYMGVAVFSLNLSGAYVRFACISLLACLVSRFGEIYLCTGIINSWRSKENRINGRFKGALAFSGLRGAIAFALCLSAQSDLEGEDTKALMTATVLIVLFTVWVFGGSTKYLVDSLELRQEQAELNCPGSPGSEKWQDRTSGKLIKAERRLSTYFRSEEASRAKEESRLSDSV</sequence>
<keyword evidence="8 11" id="KW-0739">Sodium transport</keyword>
<evidence type="ECO:0000256" key="8">
    <source>
        <dbReference type="ARBA" id="ARBA00023201"/>
    </source>
</evidence>
<dbReference type="EMBL" id="LGRX02034825">
    <property type="protein sequence ID" value="KAK3236830.1"/>
    <property type="molecule type" value="Genomic_DNA"/>
</dbReference>
<comment type="caution">
    <text evidence="14">The sequence shown here is derived from an EMBL/GenBank/DDBJ whole genome shotgun (WGS) entry which is preliminary data.</text>
</comment>
<accession>A0AAE0ES46</accession>
<keyword evidence="5" id="KW-0915">Sodium</keyword>
<proteinExistence type="inferred from homology"/>
<dbReference type="GO" id="GO:0098719">
    <property type="term" value="P:sodium ion import across plasma membrane"/>
    <property type="evidence" value="ECO:0007669"/>
    <property type="project" value="TreeGrafter"/>
</dbReference>
<dbReference type="NCBIfam" id="TIGR00840">
    <property type="entry name" value="b_cpa1"/>
    <property type="match status" value="1"/>
</dbReference>
<dbReference type="InterPro" id="IPR018422">
    <property type="entry name" value="Cation/H_exchanger_CPA1"/>
</dbReference>
<comment type="catalytic activity">
    <reaction evidence="9">
        <text>Na(+)(in) + H(+)(out) = Na(+)(out) + H(+)(in)</text>
        <dbReference type="Rhea" id="RHEA:29419"/>
        <dbReference type="ChEBI" id="CHEBI:15378"/>
        <dbReference type="ChEBI" id="CHEBI:29101"/>
    </reaction>
</comment>
<evidence type="ECO:0000256" key="6">
    <source>
        <dbReference type="ARBA" id="ARBA00023065"/>
    </source>
</evidence>
<feature type="transmembrane region" description="Helical" evidence="12">
    <location>
        <begin position="147"/>
        <end position="169"/>
    </location>
</feature>
<dbReference type="PRINTS" id="PR01084">
    <property type="entry name" value="NAHEXCHNGR"/>
</dbReference>
<dbReference type="GO" id="GO:0051453">
    <property type="term" value="P:regulation of intracellular pH"/>
    <property type="evidence" value="ECO:0007669"/>
    <property type="project" value="TreeGrafter"/>
</dbReference>
<evidence type="ECO:0000256" key="11">
    <source>
        <dbReference type="RuleBase" id="RU003722"/>
    </source>
</evidence>
<protein>
    <recommendedName>
        <fullName evidence="11">Sodium/hydrogen exchanger</fullName>
    </recommendedName>
</protein>
<evidence type="ECO:0000256" key="7">
    <source>
        <dbReference type="ARBA" id="ARBA00023136"/>
    </source>
</evidence>
<evidence type="ECO:0000256" key="2">
    <source>
        <dbReference type="ARBA" id="ARBA00022448"/>
    </source>
</evidence>